<dbReference type="GO" id="GO:0005524">
    <property type="term" value="F:ATP binding"/>
    <property type="evidence" value="ECO:0007669"/>
    <property type="project" value="UniProtKB-KW"/>
</dbReference>
<dbReference type="Proteomes" id="UP000489600">
    <property type="component" value="Unassembled WGS sequence"/>
</dbReference>
<keyword evidence="3" id="KW-0723">Serine/threonine-protein kinase</keyword>
<dbReference type="InterPro" id="IPR021720">
    <property type="entry name" value="Malectin_dom"/>
</dbReference>
<dbReference type="PANTHER" id="PTHR48006">
    <property type="entry name" value="LEUCINE-RICH REPEAT-CONTAINING PROTEIN DDB_G0281931-RELATED"/>
    <property type="match status" value="1"/>
</dbReference>
<dbReference type="InterPro" id="IPR000719">
    <property type="entry name" value="Prot_kinase_dom"/>
</dbReference>
<proteinExistence type="predicted"/>
<evidence type="ECO:0000256" key="9">
    <source>
        <dbReference type="ARBA" id="ARBA00023170"/>
    </source>
</evidence>
<comment type="caution">
    <text evidence="14">The sequence shown here is derived from an EMBL/GenBank/DDBJ whole genome shotgun (WGS) entry which is preliminary data.</text>
</comment>
<dbReference type="Gene3D" id="2.60.120.430">
    <property type="entry name" value="Galactose-binding lectin"/>
    <property type="match status" value="1"/>
</dbReference>
<evidence type="ECO:0000256" key="2">
    <source>
        <dbReference type="ARBA" id="ARBA00012513"/>
    </source>
</evidence>
<dbReference type="PANTHER" id="PTHR48006:SF64">
    <property type="entry name" value="LEUCINE-RICH REPEAT TRANSMEMBRANE PROTEIN KINASE"/>
    <property type="match status" value="1"/>
</dbReference>
<dbReference type="Pfam" id="PF11721">
    <property type="entry name" value="Malectin"/>
    <property type="match status" value="1"/>
</dbReference>
<dbReference type="EMBL" id="CABITT030000002">
    <property type="protein sequence ID" value="VVA93504.1"/>
    <property type="molecule type" value="Genomic_DNA"/>
</dbReference>
<keyword evidence="4" id="KW-0597">Phosphoprotein</keyword>
<dbReference type="OrthoDB" id="1938112at2759"/>
<gene>
    <name evidence="14" type="ORF">ANE_LOCUS3949</name>
</gene>
<feature type="domain" description="Protein kinase" evidence="13">
    <location>
        <begin position="242"/>
        <end position="574"/>
    </location>
</feature>
<dbReference type="Gene3D" id="3.80.10.10">
    <property type="entry name" value="Ribonuclease Inhibitor"/>
    <property type="match status" value="1"/>
</dbReference>
<protein>
    <recommendedName>
        <fullName evidence="2">non-specific serine/threonine protein kinase</fullName>
        <ecNumber evidence="2">2.7.11.1</ecNumber>
    </recommendedName>
</protein>
<evidence type="ECO:0000259" key="13">
    <source>
        <dbReference type="PROSITE" id="PS50011"/>
    </source>
</evidence>
<sequence>MKWIHPRAGHNFKDCKRTNLLVSAFSRVTEACTAFITRELYSNGLKRPVPDSIFRSQNLNDLRTSDITARFGHVPQIASKSLRLLYLTGNMLSGDIESGVFLTASTNIDLSYNNFTWSSGCKERKCECEHIQELKFKKQPPNSASSGSNNCQNCSKSLHINCSGEDVTIKSSRGYIIYQGDNYGQTVLQQIILVTTGDSAILPDFMDDATTEDAYSVSSESLVLAKYPELYQRARRSPLSMSYNAFCIENGSYNVKLHFAEIQFSDKEPYSILAKRLFNIYVQGKLIWEDFSIREEANGTHKEVIREVNRTVRDNSLEIRCIGQEKARRSFHVERTIDLLSLQSQFVLGKLSDGTLIAERILAFLHEESTVKIIHRDIEGTNVLLDKDLNAKISDFGLARLHEDEKSLISTRITGTIGYMAPEYAMRGYLTEADVYSFGIVTKEIVSGKSNAFLLHKKGDFADNPKLEGKLDLAEAERMVKVGLLCTNKSPTLSPSMSEVVKMLEGESEIEQSISGPNVYGDDLQFEPTSETGDLIVIFMSVSPSSPSAYDLYPLGAESIVLRSSLYDFIFFCL</sequence>
<comment type="catalytic activity">
    <reaction evidence="12">
        <text>L-seryl-[protein] + ATP = O-phospho-L-seryl-[protein] + ADP + H(+)</text>
        <dbReference type="Rhea" id="RHEA:17989"/>
        <dbReference type="Rhea" id="RHEA-COMP:9863"/>
        <dbReference type="Rhea" id="RHEA-COMP:11604"/>
        <dbReference type="ChEBI" id="CHEBI:15378"/>
        <dbReference type="ChEBI" id="CHEBI:29999"/>
        <dbReference type="ChEBI" id="CHEBI:30616"/>
        <dbReference type="ChEBI" id="CHEBI:83421"/>
        <dbReference type="ChEBI" id="CHEBI:456216"/>
        <dbReference type="EC" id="2.7.11.1"/>
    </reaction>
</comment>
<evidence type="ECO:0000256" key="10">
    <source>
        <dbReference type="ARBA" id="ARBA00023180"/>
    </source>
</evidence>
<evidence type="ECO:0000313" key="15">
    <source>
        <dbReference type="Proteomes" id="UP000489600"/>
    </source>
</evidence>
<evidence type="ECO:0000256" key="6">
    <source>
        <dbReference type="ARBA" id="ARBA00022729"/>
    </source>
</evidence>
<evidence type="ECO:0000256" key="12">
    <source>
        <dbReference type="ARBA" id="ARBA00048679"/>
    </source>
</evidence>
<keyword evidence="5" id="KW-0808">Transferase</keyword>
<keyword evidence="10" id="KW-0325">Glycoprotein</keyword>
<evidence type="ECO:0000256" key="5">
    <source>
        <dbReference type="ARBA" id="ARBA00022679"/>
    </source>
</evidence>
<evidence type="ECO:0000256" key="7">
    <source>
        <dbReference type="ARBA" id="ARBA00022741"/>
    </source>
</evidence>
<keyword evidence="7" id="KW-0547">Nucleotide-binding</keyword>
<comment type="subcellular location">
    <subcellularLocation>
        <location evidence="1">Membrane</location>
        <topology evidence="1">Single-pass type I membrane protein</topology>
    </subcellularLocation>
</comment>
<keyword evidence="9" id="KW-0675">Receptor</keyword>
<evidence type="ECO:0000256" key="1">
    <source>
        <dbReference type="ARBA" id="ARBA00004479"/>
    </source>
</evidence>
<comment type="catalytic activity">
    <reaction evidence="11">
        <text>L-threonyl-[protein] + ATP = O-phospho-L-threonyl-[protein] + ADP + H(+)</text>
        <dbReference type="Rhea" id="RHEA:46608"/>
        <dbReference type="Rhea" id="RHEA-COMP:11060"/>
        <dbReference type="Rhea" id="RHEA-COMP:11605"/>
        <dbReference type="ChEBI" id="CHEBI:15378"/>
        <dbReference type="ChEBI" id="CHEBI:30013"/>
        <dbReference type="ChEBI" id="CHEBI:30616"/>
        <dbReference type="ChEBI" id="CHEBI:61977"/>
        <dbReference type="ChEBI" id="CHEBI:456216"/>
        <dbReference type="EC" id="2.7.11.1"/>
    </reaction>
</comment>
<dbReference type="Pfam" id="PF07714">
    <property type="entry name" value="PK_Tyr_Ser-Thr"/>
    <property type="match status" value="1"/>
</dbReference>
<evidence type="ECO:0000256" key="8">
    <source>
        <dbReference type="ARBA" id="ARBA00022840"/>
    </source>
</evidence>
<keyword evidence="15" id="KW-1185">Reference proteome</keyword>
<evidence type="ECO:0000256" key="3">
    <source>
        <dbReference type="ARBA" id="ARBA00022527"/>
    </source>
</evidence>
<keyword evidence="3" id="KW-0418">Kinase</keyword>
<evidence type="ECO:0000256" key="4">
    <source>
        <dbReference type="ARBA" id="ARBA00022553"/>
    </source>
</evidence>
<dbReference type="Gene3D" id="1.10.510.10">
    <property type="entry name" value="Transferase(Phosphotransferase) domain 1"/>
    <property type="match status" value="1"/>
</dbReference>
<accession>A0A565AX90</accession>
<organism evidence="14 15">
    <name type="scientific">Arabis nemorensis</name>
    <dbReference type="NCBI Taxonomy" id="586526"/>
    <lineage>
        <taxon>Eukaryota</taxon>
        <taxon>Viridiplantae</taxon>
        <taxon>Streptophyta</taxon>
        <taxon>Embryophyta</taxon>
        <taxon>Tracheophyta</taxon>
        <taxon>Spermatophyta</taxon>
        <taxon>Magnoliopsida</taxon>
        <taxon>eudicotyledons</taxon>
        <taxon>Gunneridae</taxon>
        <taxon>Pentapetalae</taxon>
        <taxon>rosids</taxon>
        <taxon>malvids</taxon>
        <taxon>Brassicales</taxon>
        <taxon>Brassicaceae</taxon>
        <taxon>Arabideae</taxon>
        <taxon>Arabis</taxon>
    </lineage>
</organism>
<dbReference type="InterPro" id="IPR001245">
    <property type="entry name" value="Ser-Thr/Tyr_kinase_cat_dom"/>
</dbReference>
<evidence type="ECO:0000256" key="11">
    <source>
        <dbReference type="ARBA" id="ARBA00047899"/>
    </source>
</evidence>
<evidence type="ECO:0000313" key="14">
    <source>
        <dbReference type="EMBL" id="VVA93504.1"/>
    </source>
</evidence>
<keyword evidence="8" id="KW-0067">ATP-binding</keyword>
<dbReference type="SUPFAM" id="SSF56112">
    <property type="entry name" value="Protein kinase-like (PK-like)"/>
    <property type="match status" value="1"/>
</dbReference>
<keyword evidence="6" id="KW-0732">Signal</keyword>
<dbReference type="InterPro" id="IPR051824">
    <property type="entry name" value="LRR_Rcpt-Like_S/T_Kinase"/>
</dbReference>
<dbReference type="EC" id="2.7.11.1" evidence="2"/>
<dbReference type="PROSITE" id="PS50011">
    <property type="entry name" value="PROTEIN_KINASE_DOM"/>
    <property type="match status" value="1"/>
</dbReference>
<name>A0A565AX90_9BRAS</name>
<dbReference type="GO" id="GO:0004674">
    <property type="term" value="F:protein serine/threonine kinase activity"/>
    <property type="evidence" value="ECO:0007669"/>
    <property type="project" value="UniProtKB-KW"/>
</dbReference>
<dbReference type="InterPro" id="IPR011009">
    <property type="entry name" value="Kinase-like_dom_sf"/>
</dbReference>
<dbReference type="SUPFAM" id="SSF52058">
    <property type="entry name" value="L domain-like"/>
    <property type="match status" value="1"/>
</dbReference>
<dbReference type="AlphaFoldDB" id="A0A565AX90"/>
<dbReference type="InterPro" id="IPR032675">
    <property type="entry name" value="LRR_dom_sf"/>
</dbReference>
<reference evidence="14" key="1">
    <citation type="submission" date="2019-07" db="EMBL/GenBank/DDBJ databases">
        <authorList>
            <person name="Dittberner H."/>
        </authorList>
    </citation>
    <scope>NUCLEOTIDE SEQUENCE [LARGE SCALE GENOMIC DNA]</scope>
</reference>
<dbReference type="GO" id="GO:0016020">
    <property type="term" value="C:membrane"/>
    <property type="evidence" value="ECO:0007669"/>
    <property type="project" value="UniProtKB-SubCell"/>
</dbReference>